<feature type="domain" description="H repeat-associated protein N-terminal" evidence="2">
    <location>
        <begin position="1"/>
        <end position="64"/>
    </location>
</feature>
<dbReference type="GO" id="GO:0003677">
    <property type="term" value="F:DNA binding"/>
    <property type="evidence" value="ECO:0007669"/>
    <property type="project" value="InterPro"/>
</dbReference>
<reference evidence="3" key="1">
    <citation type="submission" date="2023-03" db="EMBL/GenBank/DDBJ databases">
        <authorList>
            <person name="Steffen K."/>
            <person name="Cardenas P."/>
        </authorList>
    </citation>
    <scope>NUCLEOTIDE SEQUENCE</scope>
</reference>
<evidence type="ECO:0000313" key="4">
    <source>
        <dbReference type="Proteomes" id="UP001174909"/>
    </source>
</evidence>
<dbReference type="AlphaFoldDB" id="A0AA35WKR9"/>
<dbReference type="InterPro" id="IPR032806">
    <property type="entry name" value="YbfD_N"/>
</dbReference>
<keyword evidence="4" id="KW-1185">Reference proteome</keyword>
<dbReference type="GO" id="GO:0004803">
    <property type="term" value="F:transposase activity"/>
    <property type="evidence" value="ECO:0007669"/>
    <property type="project" value="InterPro"/>
</dbReference>
<evidence type="ECO:0000259" key="2">
    <source>
        <dbReference type="Pfam" id="PF13808"/>
    </source>
</evidence>
<dbReference type="InterPro" id="IPR051698">
    <property type="entry name" value="Transposase_11-like"/>
</dbReference>
<name>A0AA35WKR9_GEOBA</name>
<dbReference type="Pfam" id="PF01609">
    <property type="entry name" value="DDE_Tnp_1"/>
    <property type="match status" value="1"/>
</dbReference>
<evidence type="ECO:0000259" key="1">
    <source>
        <dbReference type="Pfam" id="PF01609"/>
    </source>
</evidence>
<dbReference type="InterPro" id="IPR002559">
    <property type="entry name" value="Transposase_11"/>
</dbReference>
<dbReference type="InterPro" id="IPR047647">
    <property type="entry name" value="ISAs1_transpos"/>
</dbReference>
<dbReference type="GO" id="GO:0006313">
    <property type="term" value="P:DNA transposition"/>
    <property type="evidence" value="ECO:0007669"/>
    <property type="project" value="InterPro"/>
</dbReference>
<dbReference type="EMBL" id="CASHTH010001679">
    <property type="protein sequence ID" value="CAI8018010.1"/>
    <property type="molecule type" value="Genomic_DNA"/>
</dbReference>
<proteinExistence type="predicted"/>
<evidence type="ECO:0000313" key="3">
    <source>
        <dbReference type="EMBL" id="CAI8018010.1"/>
    </source>
</evidence>
<dbReference type="Proteomes" id="UP001174909">
    <property type="component" value="Unassembled WGS sequence"/>
</dbReference>
<dbReference type="Pfam" id="PF13808">
    <property type="entry name" value="DDE_Tnp_1_assoc"/>
    <property type="match status" value="1"/>
</dbReference>
<organism evidence="3 4">
    <name type="scientific">Geodia barretti</name>
    <name type="common">Barrett's horny sponge</name>
    <dbReference type="NCBI Taxonomy" id="519541"/>
    <lineage>
        <taxon>Eukaryota</taxon>
        <taxon>Metazoa</taxon>
        <taxon>Porifera</taxon>
        <taxon>Demospongiae</taxon>
        <taxon>Heteroscleromorpha</taxon>
        <taxon>Tetractinellida</taxon>
        <taxon>Astrophorina</taxon>
        <taxon>Geodiidae</taxon>
        <taxon>Geodia</taxon>
    </lineage>
</organism>
<gene>
    <name evidence="3" type="ORF">GBAR_LOCUS10884</name>
</gene>
<dbReference type="PANTHER" id="PTHR30298:SF0">
    <property type="entry name" value="PROTEIN YBFL-RELATED"/>
    <property type="match status" value="1"/>
</dbReference>
<sequence length="274" mass="30472">MIALCAVLCGADNWVEIEEFGKAKREWFDRFLKLPNGIPSHDTFGRVFGMLDPEQFAACFSQWVASVSQLVQGEVVAIDGKTLRGCHDRSNGRGALHLVSAWATENRMVLGQTPTAAHSNEITAIPELLQLLDLPGCLVTIDAMGCQKNIAQQIVDGGAEYLLAVKANQGELHQNIKDVFACWEREGFDQVAHSFQEQVGRDHGRGERRRCWVITDPEELAYVDPTGQWAKLSGVARISYRREYCKESDGKESDGKAPEEAADEVRYYTCSHPT</sequence>
<comment type="caution">
    <text evidence="3">The sequence shown here is derived from an EMBL/GenBank/DDBJ whole genome shotgun (WGS) entry which is preliminary data.</text>
</comment>
<accession>A0AA35WKR9</accession>
<dbReference type="NCBIfam" id="NF033564">
    <property type="entry name" value="transpos_ISAs1"/>
    <property type="match status" value="1"/>
</dbReference>
<dbReference type="PANTHER" id="PTHR30298">
    <property type="entry name" value="H REPEAT-ASSOCIATED PREDICTED TRANSPOSASE"/>
    <property type="match status" value="1"/>
</dbReference>
<protein>
    <submittedName>
        <fullName evidence="3">Uncharacterized protein in dhlA 3'region</fullName>
    </submittedName>
</protein>
<feature type="domain" description="Transposase IS4-like" evidence="1">
    <location>
        <begin position="74"/>
        <end position="197"/>
    </location>
</feature>